<dbReference type="InterPro" id="IPR020846">
    <property type="entry name" value="MFS_dom"/>
</dbReference>
<keyword evidence="12" id="KW-1185">Reference proteome</keyword>
<dbReference type="OrthoDB" id="9781469at2"/>
<keyword evidence="6 9" id="KW-0472">Membrane</keyword>
<feature type="transmembrane region" description="Helical" evidence="9">
    <location>
        <begin position="123"/>
        <end position="144"/>
    </location>
</feature>
<feature type="transmembrane region" description="Helical" evidence="9">
    <location>
        <begin position="98"/>
        <end position="117"/>
    </location>
</feature>
<evidence type="ECO:0000313" key="11">
    <source>
        <dbReference type="EMBL" id="OIK24711.1"/>
    </source>
</evidence>
<feature type="transmembrane region" description="Helical" evidence="9">
    <location>
        <begin position="29"/>
        <end position="47"/>
    </location>
</feature>
<dbReference type="NCBIfam" id="TIGR00711">
    <property type="entry name" value="efflux_EmrB"/>
    <property type="match status" value="1"/>
</dbReference>
<evidence type="ECO:0000256" key="5">
    <source>
        <dbReference type="ARBA" id="ARBA00022989"/>
    </source>
</evidence>
<accession>A0A1J4PXL3</accession>
<evidence type="ECO:0000256" key="8">
    <source>
        <dbReference type="SAM" id="MobiDB-lite"/>
    </source>
</evidence>
<feature type="transmembrane region" description="Helical" evidence="9">
    <location>
        <begin position="353"/>
        <end position="373"/>
    </location>
</feature>
<feature type="region of interest" description="Disordered" evidence="8">
    <location>
        <begin position="1"/>
        <end position="22"/>
    </location>
</feature>
<dbReference type="PANTHER" id="PTHR42718:SF42">
    <property type="entry name" value="EXPORT PROTEIN"/>
    <property type="match status" value="1"/>
</dbReference>
<dbReference type="InterPro" id="IPR036259">
    <property type="entry name" value="MFS_trans_sf"/>
</dbReference>
<evidence type="ECO:0000256" key="6">
    <source>
        <dbReference type="ARBA" id="ARBA00023136"/>
    </source>
</evidence>
<feature type="transmembrane region" description="Helical" evidence="9">
    <location>
        <begin position="379"/>
        <end position="403"/>
    </location>
</feature>
<dbReference type="RefSeq" id="WP_046428300.1">
    <property type="nucleotide sequence ID" value="NZ_LBDA02000059.1"/>
</dbReference>
<dbReference type="Gene3D" id="1.20.1720.10">
    <property type="entry name" value="Multidrug resistance protein D"/>
    <property type="match status" value="1"/>
</dbReference>
<evidence type="ECO:0000256" key="2">
    <source>
        <dbReference type="ARBA" id="ARBA00022448"/>
    </source>
</evidence>
<dbReference type="Gene3D" id="1.20.1250.20">
    <property type="entry name" value="MFS general substrate transporter like domains"/>
    <property type="match status" value="1"/>
</dbReference>
<keyword evidence="3" id="KW-1003">Cell membrane</keyword>
<feature type="region of interest" description="Disordered" evidence="8">
    <location>
        <begin position="519"/>
        <end position="543"/>
    </location>
</feature>
<keyword evidence="7" id="KW-0046">Antibiotic resistance</keyword>
<evidence type="ECO:0000313" key="12">
    <source>
        <dbReference type="Proteomes" id="UP000034838"/>
    </source>
</evidence>
<keyword evidence="2" id="KW-0813">Transport</keyword>
<dbReference type="Pfam" id="PF07690">
    <property type="entry name" value="MFS_1"/>
    <property type="match status" value="1"/>
</dbReference>
<comment type="caution">
    <text evidence="11">The sequence shown here is derived from an EMBL/GenBank/DDBJ whole genome shotgun (WGS) entry which is preliminary data.</text>
</comment>
<dbReference type="PRINTS" id="PR01036">
    <property type="entry name" value="TCRTETB"/>
</dbReference>
<dbReference type="InterPro" id="IPR004638">
    <property type="entry name" value="EmrB-like"/>
</dbReference>
<feature type="transmembrane region" description="Helical" evidence="9">
    <location>
        <begin position="215"/>
        <end position="236"/>
    </location>
</feature>
<dbReference type="CDD" id="cd17321">
    <property type="entry name" value="MFS_MMR_MDR_like"/>
    <property type="match status" value="1"/>
</dbReference>
<sequence length="543" mass="55655">MSENQPPQAPTPAKGGAAADGSAPDARQLHAILITVCVALMAVIASVSGLNVAQTRLAVAFGASQSAILWIINIYTLTLAALLLPLGALGDRLGRKPVLMSGLGVFGVASAAAGLAPNAEIMLAARTLSGIGAAMIMPITLAVITSTFPEEERGRAIGVWTGVAAGGGILGMFLSALLVDVASWRWLFVLPVALVVVALAMATRSVPNSREHSGHSFDLLGALTSGVAVVALSYVLQEGPERGWSDPVTVLGLLVGLAALVAFVAWELHRRDAALLDVRLFRERGLAGGSITLLVVFGVQAGIAVVLFPFLQAVLGWSGLLSTLALMPMAVSMMTTSGLAAKLAAHIGARSTMAFGIAVAGVGLALMALVVSVDGGYLSVLPGMVAMGIGMGFAMTPSTEAITGSLPRQKQGVASALNDVTREFGTALGVAMLGALLSAGYRTSVDDRLNDLPAATTDTAREGIANALEAAKGTGAHSQQVVHAARQSFVDGWQQAMWVGVAVMAALFLFVLARGPKNRPAPRENPPALRVEDTEAAKSTVSR</sequence>
<dbReference type="GO" id="GO:0005886">
    <property type="term" value="C:plasma membrane"/>
    <property type="evidence" value="ECO:0007669"/>
    <property type="project" value="UniProtKB-SubCell"/>
</dbReference>
<evidence type="ECO:0000256" key="9">
    <source>
        <dbReference type="SAM" id="Phobius"/>
    </source>
</evidence>
<dbReference type="Proteomes" id="UP000034838">
    <property type="component" value="Unassembled WGS sequence"/>
</dbReference>
<dbReference type="SUPFAM" id="SSF103473">
    <property type="entry name" value="MFS general substrate transporter"/>
    <property type="match status" value="1"/>
</dbReference>
<reference evidence="11" key="1">
    <citation type="submission" date="2016-10" db="EMBL/GenBank/DDBJ databases">
        <title>Genome sequence of Streptomyces malaysiense MUSC 136.</title>
        <authorList>
            <person name="Lee L.-H."/>
            <person name="Ser H.-L."/>
        </authorList>
    </citation>
    <scope>NUCLEOTIDE SEQUENCE [LARGE SCALE GENOMIC DNA]</scope>
    <source>
        <strain evidence="11">MUSC 136</strain>
    </source>
</reference>
<feature type="domain" description="Major facilitator superfamily (MFS) profile" evidence="10">
    <location>
        <begin position="32"/>
        <end position="519"/>
    </location>
</feature>
<evidence type="ECO:0000259" key="10">
    <source>
        <dbReference type="PROSITE" id="PS50850"/>
    </source>
</evidence>
<feature type="transmembrane region" description="Helical" evidence="9">
    <location>
        <begin position="317"/>
        <end position="341"/>
    </location>
</feature>
<feature type="transmembrane region" description="Helical" evidence="9">
    <location>
        <begin position="156"/>
        <end position="178"/>
    </location>
</feature>
<feature type="transmembrane region" description="Helical" evidence="9">
    <location>
        <begin position="496"/>
        <end position="513"/>
    </location>
</feature>
<feature type="compositionally biased region" description="Low complexity" evidence="8">
    <location>
        <begin position="12"/>
        <end position="22"/>
    </location>
</feature>
<evidence type="ECO:0000256" key="7">
    <source>
        <dbReference type="ARBA" id="ARBA00023251"/>
    </source>
</evidence>
<evidence type="ECO:0000256" key="1">
    <source>
        <dbReference type="ARBA" id="ARBA00004651"/>
    </source>
</evidence>
<gene>
    <name evidence="11" type="ORF">VT52_025790</name>
</gene>
<protein>
    <submittedName>
        <fullName evidence="11">MFS transporter</fullName>
    </submittedName>
</protein>
<dbReference type="PANTHER" id="PTHR42718">
    <property type="entry name" value="MAJOR FACILITATOR SUPERFAMILY MULTIDRUG TRANSPORTER MFSC"/>
    <property type="match status" value="1"/>
</dbReference>
<evidence type="ECO:0000256" key="4">
    <source>
        <dbReference type="ARBA" id="ARBA00022692"/>
    </source>
</evidence>
<dbReference type="PROSITE" id="PS50850">
    <property type="entry name" value="MFS"/>
    <property type="match status" value="1"/>
</dbReference>
<name>A0A1J4PXL3_9ACTN</name>
<keyword evidence="5 9" id="KW-1133">Transmembrane helix</keyword>
<keyword evidence="4 9" id="KW-0812">Transmembrane</keyword>
<feature type="transmembrane region" description="Helical" evidence="9">
    <location>
        <begin position="184"/>
        <end position="203"/>
    </location>
</feature>
<organism evidence="11 12">
    <name type="scientific">Streptomyces malaysiense</name>
    <dbReference type="NCBI Taxonomy" id="1428626"/>
    <lineage>
        <taxon>Bacteria</taxon>
        <taxon>Bacillati</taxon>
        <taxon>Actinomycetota</taxon>
        <taxon>Actinomycetes</taxon>
        <taxon>Kitasatosporales</taxon>
        <taxon>Streptomycetaceae</taxon>
        <taxon>Streptomyces</taxon>
    </lineage>
</organism>
<dbReference type="GO" id="GO:0046677">
    <property type="term" value="P:response to antibiotic"/>
    <property type="evidence" value="ECO:0007669"/>
    <property type="project" value="UniProtKB-KW"/>
</dbReference>
<feature type="transmembrane region" description="Helical" evidence="9">
    <location>
        <begin position="286"/>
        <end position="311"/>
    </location>
</feature>
<dbReference type="EMBL" id="LBDA02000059">
    <property type="protein sequence ID" value="OIK24711.1"/>
    <property type="molecule type" value="Genomic_DNA"/>
</dbReference>
<feature type="transmembrane region" description="Helical" evidence="9">
    <location>
        <begin position="248"/>
        <end position="266"/>
    </location>
</feature>
<dbReference type="AlphaFoldDB" id="A0A1J4PXL3"/>
<dbReference type="GO" id="GO:0022857">
    <property type="term" value="F:transmembrane transporter activity"/>
    <property type="evidence" value="ECO:0007669"/>
    <property type="project" value="InterPro"/>
</dbReference>
<dbReference type="InterPro" id="IPR011701">
    <property type="entry name" value="MFS"/>
</dbReference>
<feature type="transmembrane region" description="Helical" evidence="9">
    <location>
        <begin position="67"/>
        <end position="86"/>
    </location>
</feature>
<comment type="subcellular location">
    <subcellularLocation>
        <location evidence="1">Cell membrane</location>
        <topology evidence="1">Multi-pass membrane protein</topology>
    </subcellularLocation>
</comment>
<evidence type="ECO:0000256" key="3">
    <source>
        <dbReference type="ARBA" id="ARBA00022475"/>
    </source>
</evidence>
<proteinExistence type="predicted"/>